<protein>
    <submittedName>
        <fullName evidence="1">Uncharacterized protein</fullName>
    </submittedName>
</protein>
<dbReference type="EMBL" id="LAZR01005088">
    <property type="protein sequence ID" value="KKN02959.1"/>
    <property type="molecule type" value="Genomic_DNA"/>
</dbReference>
<dbReference type="AlphaFoldDB" id="A0A0F9MB33"/>
<gene>
    <name evidence="1" type="ORF">LCGC14_1112560</name>
</gene>
<evidence type="ECO:0000313" key="1">
    <source>
        <dbReference type="EMBL" id="KKN02959.1"/>
    </source>
</evidence>
<proteinExistence type="predicted"/>
<comment type="caution">
    <text evidence="1">The sequence shown here is derived from an EMBL/GenBank/DDBJ whole genome shotgun (WGS) entry which is preliminary data.</text>
</comment>
<accession>A0A0F9MB33</accession>
<name>A0A0F9MB33_9ZZZZ</name>
<organism evidence="1">
    <name type="scientific">marine sediment metagenome</name>
    <dbReference type="NCBI Taxonomy" id="412755"/>
    <lineage>
        <taxon>unclassified sequences</taxon>
        <taxon>metagenomes</taxon>
        <taxon>ecological metagenomes</taxon>
    </lineage>
</organism>
<sequence length="89" mass="10407">MKNIDLVAWKKKIKSELLLISIPVRQKRQKQQKAEPKPFKWRATASVCSQLRVTRERAEKLASIGEYVDPNPFCNWKKWGLEDPTLVSK</sequence>
<reference evidence="1" key="1">
    <citation type="journal article" date="2015" name="Nature">
        <title>Complex archaea that bridge the gap between prokaryotes and eukaryotes.</title>
        <authorList>
            <person name="Spang A."/>
            <person name="Saw J.H."/>
            <person name="Jorgensen S.L."/>
            <person name="Zaremba-Niedzwiedzka K."/>
            <person name="Martijn J."/>
            <person name="Lind A.E."/>
            <person name="van Eijk R."/>
            <person name="Schleper C."/>
            <person name="Guy L."/>
            <person name="Ettema T.J."/>
        </authorList>
    </citation>
    <scope>NUCLEOTIDE SEQUENCE</scope>
</reference>